<dbReference type="AlphaFoldDB" id="A0A9X0RBG1"/>
<comment type="caution">
    <text evidence="1">The sequence shown here is derived from an EMBL/GenBank/DDBJ whole genome shotgun (WGS) entry which is preliminary data.</text>
</comment>
<evidence type="ECO:0000313" key="2">
    <source>
        <dbReference type="Proteomes" id="UP000615796"/>
    </source>
</evidence>
<sequence length="257" mass="29138">MKSSDLTSKTTATKLCTLALLLKERAEMRVEKFKESHVADKILTKLNTIKSESLTYPRDLEASKPFGIEESFNDFFAKVDKMKTSSNKIGFDKSHLLAITLDKLVDEGIIYFDSEFIFDKDSDIDVYAVSKAINEKFGKEVSYGTSNFLEKSSKLQVCGSERVLESLSSDFGISPPTCDIEYLYVDLPTKKIDPELDWDFANSDLWNSEKSMSIQSLICKQYLEENSEPSKASDKWIASQLSKDNTQEKELTLEKSM</sequence>
<dbReference type="RefSeq" id="WP_187026233.1">
    <property type="nucleotide sequence ID" value="NZ_JACRUP010000006.1"/>
</dbReference>
<reference evidence="1" key="1">
    <citation type="submission" date="2020-08" db="EMBL/GenBank/DDBJ databases">
        <title>Genome Sequencing and Pan-Genome Analysis of Migratory bird Vibrio Strains, Inner Mongolia.</title>
        <authorList>
            <person name="Zheng L."/>
        </authorList>
    </citation>
    <scope>NUCLEOTIDE SEQUENCE</scope>
    <source>
        <strain evidence="1">M13F</strain>
    </source>
</reference>
<name>A0A9X0RBG1_VIBME</name>
<organism evidence="1 2">
    <name type="scientific">Vibrio metschnikovii</name>
    <dbReference type="NCBI Taxonomy" id="28172"/>
    <lineage>
        <taxon>Bacteria</taxon>
        <taxon>Pseudomonadati</taxon>
        <taxon>Pseudomonadota</taxon>
        <taxon>Gammaproteobacteria</taxon>
        <taxon>Vibrionales</taxon>
        <taxon>Vibrionaceae</taxon>
        <taxon>Vibrio</taxon>
    </lineage>
</organism>
<evidence type="ECO:0000313" key="1">
    <source>
        <dbReference type="EMBL" id="MBC5851430.1"/>
    </source>
</evidence>
<dbReference type="EMBL" id="JACRUP010000006">
    <property type="protein sequence ID" value="MBC5851430.1"/>
    <property type="molecule type" value="Genomic_DNA"/>
</dbReference>
<protein>
    <submittedName>
        <fullName evidence="1">Uncharacterized protein</fullName>
    </submittedName>
</protein>
<dbReference type="Proteomes" id="UP000615796">
    <property type="component" value="Unassembled WGS sequence"/>
</dbReference>
<keyword evidence="2" id="KW-1185">Reference proteome</keyword>
<gene>
    <name evidence="1" type="ORF">H8Q88_10850</name>
</gene>
<proteinExistence type="predicted"/>
<accession>A0A9X0RBG1</accession>